<dbReference type="InterPro" id="IPR036663">
    <property type="entry name" value="Fumarylacetoacetase_C_sf"/>
</dbReference>
<organism evidence="4">
    <name type="scientific">Bionectria ochroleuca</name>
    <name type="common">Gliocladium roseum</name>
    <dbReference type="NCBI Taxonomy" id="29856"/>
    <lineage>
        <taxon>Eukaryota</taxon>
        <taxon>Fungi</taxon>
        <taxon>Dikarya</taxon>
        <taxon>Ascomycota</taxon>
        <taxon>Pezizomycotina</taxon>
        <taxon>Sordariomycetes</taxon>
        <taxon>Hypocreomycetidae</taxon>
        <taxon>Hypocreales</taxon>
        <taxon>Bionectriaceae</taxon>
        <taxon>Clonostachys</taxon>
    </lineage>
</organism>
<dbReference type="GO" id="GO:0046872">
    <property type="term" value="F:metal ion binding"/>
    <property type="evidence" value="ECO:0007669"/>
    <property type="project" value="UniProtKB-KW"/>
</dbReference>
<accession>A0A0B7KCK4</accession>
<evidence type="ECO:0000259" key="3">
    <source>
        <dbReference type="Pfam" id="PF01557"/>
    </source>
</evidence>
<name>A0A0B7KCK4_BIOOC</name>
<evidence type="ECO:0000256" key="1">
    <source>
        <dbReference type="ARBA" id="ARBA00010211"/>
    </source>
</evidence>
<protein>
    <recommendedName>
        <fullName evidence="3">Fumarylacetoacetase-like C-terminal domain-containing protein</fullName>
    </recommendedName>
</protein>
<dbReference type="GO" id="GO:0018773">
    <property type="term" value="F:acetylpyruvate hydrolase activity"/>
    <property type="evidence" value="ECO:0007669"/>
    <property type="project" value="TreeGrafter"/>
</dbReference>
<dbReference type="SUPFAM" id="SSF56529">
    <property type="entry name" value="FAH"/>
    <property type="match status" value="1"/>
</dbReference>
<dbReference type="Pfam" id="PF01557">
    <property type="entry name" value="FAA_hydrolase"/>
    <property type="match status" value="1"/>
</dbReference>
<dbReference type="GO" id="GO:0006107">
    <property type="term" value="P:oxaloacetate metabolic process"/>
    <property type="evidence" value="ECO:0007669"/>
    <property type="project" value="UniProtKB-ARBA"/>
</dbReference>
<sequence length="295" mass="31286">MSESPAWSRFVRFLSTDNRELCGEPEDPSVDVGLAIAANEEVRVKVLGGSSALSSGPWTGEVAVVRKLLSPLSTQEVGTIRCIGLNFKDHAAELKCPLPSVPEVFFKPAQCINNPFDPVVLPSSAPAAIDAEVELAVVIGRECKNVDTSSALDYVLGYTIANDITARDVQARVSQWGYAKGYDGFCPLGPVLVSPKAPGLDVENLDMKTKLDGHVLQDGTSSQMIFSVAEIISYLSKDTTLPAGTLILTGTPSGIGHSYSPPRYLRAGCHQQISISSGCGTLINPVVSDVAEPKL</sequence>
<dbReference type="PANTHER" id="PTHR11820">
    <property type="entry name" value="ACYLPYRUVASE"/>
    <property type="match status" value="1"/>
</dbReference>
<dbReference type="AlphaFoldDB" id="A0A0B7KCK4"/>
<dbReference type="EMBL" id="JADCTT010000001">
    <property type="protein sequence ID" value="KAF9758313.1"/>
    <property type="molecule type" value="Genomic_DNA"/>
</dbReference>
<proteinExistence type="inferred from homology"/>
<dbReference type="Proteomes" id="UP000616885">
    <property type="component" value="Unassembled WGS sequence"/>
</dbReference>
<reference evidence="4" key="1">
    <citation type="submission" date="2015-01" db="EMBL/GenBank/DDBJ databases">
        <authorList>
            <person name="Durling Mikael"/>
        </authorList>
    </citation>
    <scope>NUCLEOTIDE SEQUENCE</scope>
</reference>
<dbReference type="Gene3D" id="3.90.850.10">
    <property type="entry name" value="Fumarylacetoacetase-like, C-terminal domain"/>
    <property type="match status" value="1"/>
</dbReference>
<feature type="domain" description="Fumarylacetoacetase-like C-terminal" evidence="3">
    <location>
        <begin position="79"/>
        <end position="287"/>
    </location>
</feature>
<reference evidence="5" key="2">
    <citation type="submission" date="2020-10" db="EMBL/GenBank/DDBJ databases">
        <title>High-Quality Genome Resource of Clonostachys rosea strain S41 by Oxford Nanopore Long-Read Sequencing.</title>
        <authorList>
            <person name="Wang H."/>
        </authorList>
    </citation>
    <scope>NUCLEOTIDE SEQUENCE</scope>
    <source>
        <strain evidence="5">S41</strain>
    </source>
</reference>
<keyword evidence="2" id="KW-0479">Metal-binding</keyword>
<dbReference type="EMBL" id="CDPU01000034">
    <property type="protein sequence ID" value="CEO53217.1"/>
    <property type="molecule type" value="Genomic_DNA"/>
</dbReference>
<dbReference type="InterPro" id="IPR011234">
    <property type="entry name" value="Fumarylacetoacetase-like_C"/>
</dbReference>
<dbReference type="GO" id="GO:0050163">
    <property type="term" value="F:oxaloacetate tautomerase activity"/>
    <property type="evidence" value="ECO:0007669"/>
    <property type="project" value="UniProtKB-ARBA"/>
</dbReference>
<comment type="similarity">
    <text evidence="1">Belongs to the FAH family.</text>
</comment>
<evidence type="ECO:0000313" key="5">
    <source>
        <dbReference type="EMBL" id="KAF9758313.1"/>
    </source>
</evidence>
<dbReference type="PANTHER" id="PTHR11820:SF7">
    <property type="entry name" value="ACYLPYRUVASE FAHD1, MITOCHONDRIAL"/>
    <property type="match status" value="1"/>
</dbReference>
<gene>
    <name evidence="4" type="ORF">BN869_000009275_1</name>
    <name evidence="5" type="ORF">IM811_000007</name>
</gene>
<evidence type="ECO:0000256" key="2">
    <source>
        <dbReference type="ARBA" id="ARBA00022723"/>
    </source>
</evidence>
<dbReference type="FunFam" id="3.90.850.10:FF:000002">
    <property type="entry name" value="2-hydroxyhepta-2,4-diene-1,7-dioate isomerase"/>
    <property type="match status" value="1"/>
</dbReference>
<evidence type="ECO:0000313" key="4">
    <source>
        <dbReference type="EMBL" id="CEO53217.1"/>
    </source>
</evidence>